<organism evidence="1 2">
    <name type="scientific">Cylindrobasidium torrendii FP15055 ss-10</name>
    <dbReference type="NCBI Taxonomy" id="1314674"/>
    <lineage>
        <taxon>Eukaryota</taxon>
        <taxon>Fungi</taxon>
        <taxon>Dikarya</taxon>
        <taxon>Basidiomycota</taxon>
        <taxon>Agaricomycotina</taxon>
        <taxon>Agaricomycetes</taxon>
        <taxon>Agaricomycetidae</taxon>
        <taxon>Agaricales</taxon>
        <taxon>Marasmiineae</taxon>
        <taxon>Physalacriaceae</taxon>
        <taxon>Cylindrobasidium</taxon>
    </lineage>
</organism>
<dbReference type="AlphaFoldDB" id="A0A0D7BAW9"/>
<gene>
    <name evidence="1" type="ORF">CYLTODRAFT_397183</name>
</gene>
<dbReference type="Proteomes" id="UP000054007">
    <property type="component" value="Unassembled WGS sequence"/>
</dbReference>
<name>A0A0D7BAW9_9AGAR</name>
<keyword evidence="2" id="KW-1185">Reference proteome</keyword>
<dbReference type="Gene3D" id="3.80.10.10">
    <property type="entry name" value="Ribonuclease Inhibitor"/>
    <property type="match status" value="1"/>
</dbReference>
<proteinExistence type="predicted"/>
<dbReference type="SUPFAM" id="SSF52047">
    <property type="entry name" value="RNI-like"/>
    <property type="match status" value="1"/>
</dbReference>
<evidence type="ECO:0000313" key="1">
    <source>
        <dbReference type="EMBL" id="KIY67380.1"/>
    </source>
</evidence>
<protein>
    <recommendedName>
        <fullName evidence="3">F-box domain-containing protein</fullName>
    </recommendedName>
</protein>
<accession>A0A0D7BAW9</accession>
<dbReference type="EMBL" id="KN880527">
    <property type="protein sequence ID" value="KIY67380.1"/>
    <property type="molecule type" value="Genomic_DNA"/>
</dbReference>
<dbReference type="OrthoDB" id="3264508at2759"/>
<evidence type="ECO:0008006" key="3">
    <source>
        <dbReference type="Google" id="ProtNLM"/>
    </source>
</evidence>
<dbReference type="InterPro" id="IPR032675">
    <property type="entry name" value="LRR_dom_sf"/>
</dbReference>
<evidence type="ECO:0000313" key="2">
    <source>
        <dbReference type="Proteomes" id="UP000054007"/>
    </source>
</evidence>
<reference evidence="1 2" key="1">
    <citation type="journal article" date="2015" name="Fungal Genet. Biol.">
        <title>Evolution of novel wood decay mechanisms in Agaricales revealed by the genome sequences of Fistulina hepatica and Cylindrobasidium torrendii.</title>
        <authorList>
            <person name="Floudas D."/>
            <person name="Held B.W."/>
            <person name="Riley R."/>
            <person name="Nagy L.G."/>
            <person name="Koehler G."/>
            <person name="Ransdell A.S."/>
            <person name="Younus H."/>
            <person name="Chow J."/>
            <person name="Chiniquy J."/>
            <person name="Lipzen A."/>
            <person name="Tritt A."/>
            <person name="Sun H."/>
            <person name="Haridas S."/>
            <person name="LaButti K."/>
            <person name="Ohm R.A."/>
            <person name="Kues U."/>
            <person name="Blanchette R.A."/>
            <person name="Grigoriev I.V."/>
            <person name="Minto R.E."/>
            <person name="Hibbett D.S."/>
        </authorList>
    </citation>
    <scope>NUCLEOTIDE SEQUENCE [LARGE SCALE GENOMIC DNA]</scope>
    <source>
        <strain evidence="1 2">FP15055 ss-10</strain>
    </source>
</reference>
<sequence length="462" mass="51468">MAEADAIASNLSDGFAGVSLSTVLVEDVWLQIISYLSSYSHSLSQIALVNRAFSRLVPQYLYRHVVWYPPHTNQLDLKATGLPKIPSLIHSARLSHNAPHVKSLTIGGYLSAKPHHARKIVDYALGLVRAFVNIRSLTLSVYAGPESLSDEVVAEIISSPPNNLFRITIYDSAGSTRLLQNIECLPTIRALTLKSPSRATLNTLLHVIELLGPRLEELHLEDNCGSITPGVLRDIEPHITDLKAFSFGLSYSITDTFLADFLEKLPNLETLSLQYYYQGPTGLFPKKGGRLTRLKSFTAYYGLINEREDAIHLAKWVQRLVRNGPLERLHLVEEDVTEWPLGELAFEGLWRSLLARHATTLRVLEAPGAMVNTNVVRQVFTKFERLDTIEIGINIGGVKILIANGEIPRSLHTVKLWIRHSKHIVPGIEEEVMRSGPGVRLVKLWGGEDVFEVGFCLGTLTR</sequence>